<dbReference type="PROSITE" id="PS50995">
    <property type="entry name" value="HTH_MARR_2"/>
    <property type="match status" value="1"/>
</dbReference>
<protein>
    <recommendedName>
        <fullName evidence="4">HTH marR-type domain-containing protein</fullName>
    </recommendedName>
</protein>
<dbReference type="Gene3D" id="1.10.10.10">
    <property type="entry name" value="Winged helix-like DNA-binding domain superfamily/Winged helix DNA-binding domain"/>
    <property type="match status" value="1"/>
</dbReference>
<reference evidence="6" key="1">
    <citation type="submission" date="2017-04" db="EMBL/GenBank/DDBJ databases">
        <title>Function of individual gut microbiota members based on whole genome sequencing of pure cultures obtained from chicken caecum.</title>
        <authorList>
            <person name="Medvecky M."/>
            <person name="Cejkova D."/>
            <person name="Polansky O."/>
            <person name="Karasova D."/>
            <person name="Kubasova T."/>
            <person name="Cizek A."/>
            <person name="Rychlik I."/>
        </authorList>
    </citation>
    <scope>NUCLEOTIDE SEQUENCE [LARGE SCALE GENOMIC DNA]</scope>
    <source>
        <strain evidence="6">An180</strain>
    </source>
</reference>
<keyword evidence="2" id="KW-0238">DNA-binding</keyword>
<keyword evidence="1" id="KW-0805">Transcription regulation</keyword>
<dbReference type="Pfam" id="PF12802">
    <property type="entry name" value="MarR_2"/>
    <property type="match status" value="1"/>
</dbReference>
<dbReference type="PANTHER" id="PTHR42756:SF1">
    <property type="entry name" value="TRANSCRIPTIONAL REPRESSOR OF EMRAB OPERON"/>
    <property type="match status" value="1"/>
</dbReference>
<evidence type="ECO:0000256" key="3">
    <source>
        <dbReference type="ARBA" id="ARBA00023163"/>
    </source>
</evidence>
<evidence type="ECO:0000256" key="2">
    <source>
        <dbReference type="ARBA" id="ARBA00023125"/>
    </source>
</evidence>
<evidence type="ECO:0000259" key="4">
    <source>
        <dbReference type="PROSITE" id="PS50995"/>
    </source>
</evidence>
<dbReference type="AlphaFoldDB" id="A0A1Y4LDN2"/>
<evidence type="ECO:0000313" key="5">
    <source>
        <dbReference type="EMBL" id="OUP52951.1"/>
    </source>
</evidence>
<dbReference type="SMART" id="SM00347">
    <property type="entry name" value="HTH_MARR"/>
    <property type="match status" value="1"/>
</dbReference>
<dbReference type="InterPro" id="IPR036390">
    <property type="entry name" value="WH_DNA-bd_sf"/>
</dbReference>
<dbReference type="PRINTS" id="PR00598">
    <property type="entry name" value="HTHMARR"/>
</dbReference>
<evidence type="ECO:0000313" key="6">
    <source>
        <dbReference type="Proteomes" id="UP000195897"/>
    </source>
</evidence>
<comment type="caution">
    <text evidence="5">The sequence shown here is derived from an EMBL/GenBank/DDBJ whole genome shotgun (WGS) entry which is preliminary data.</text>
</comment>
<sequence>MQTDEQIMQIFQDLREIYQTARQHNAETINQGEKQVLHYLCQTGGQAQPGEISRAMHISTARVAAIVGSLARKGQIVREPLGSDRRCVQIRLTEAGRERVAAIYAHMGEQMTYILQALGPEDAAEFCRILHRLPGILAQFNEPSKGDL</sequence>
<keyword evidence="3" id="KW-0804">Transcription</keyword>
<dbReference type="SUPFAM" id="SSF46785">
    <property type="entry name" value="Winged helix' DNA-binding domain"/>
    <property type="match status" value="1"/>
</dbReference>
<dbReference type="EMBL" id="NFKK01000006">
    <property type="protein sequence ID" value="OUP52951.1"/>
    <property type="molecule type" value="Genomic_DNA"/>
</dbReference>
<dbReference type="InterPro" id="IPR036388">
    <property type="entry name" value="WH-like_DNA-bd_sf"/>
</dbReference>
<dbReference type="PANTHER" id="PTHR42756">
    <property type="entry name" value="TRANSCRIPTIONAL REGULATOR, MARR"/>
    <property type="match status" value="1"/>
</dbReference>
<dbReference type="GO" id="GO:0003700">
    <property type="term" value="F:DNA-binding transcription factor activity"/>
    <property type="evidence" value="ECO:0007669"/>
    <property type="project" value="InterPro"/>
</dbReference>
<dbReference type="InterPro" id="IPR000835">
    <property type="entry name" value="HTH_MarR-typ"/>
</dbReference>
<proteinExistence type="predicted"/>
<dbReference type="GO" id="GO:0003677">
    <property type="term" value="F:DNA binding"/>
    <property type="evidence" value="ECO:0007669"/>
    <property type="project" value="UniProtKB-KW"/>
</dbReference>
<feature type="domain" description="HTH marR-type" evidence="4">
    <location>
        <begin position="1"/>
        <end position="135"/>
    </location>
</feature>
<dbReference type="RefSeq" id="WP_087372274.1">
    <property type="nucleotide sequence ID" value="NZ_NFKK01000006.1"/>
</dbReference>
<dbReference type="Proteomes" id="UP000195897">
    <property type="component" value="Unassembled WGS sequence"/>
</dbReference>
<accession>A0A1Y4LDN2</accession>
<evidence type="ECO:0000256" key="1">
    <source>
        <dbReference type="ARBA" id="ARBA00023015"/>
    </source>
</evidence>
<gene>
    <name evidence="5" type="ORF">B5F17_06870</name>
</gene>
<organism evidence="5 6">
    <name type="scientific">Butyricicoccus pullicaecorum</name>
    <dbReference type="NCBI Taxonomy" id="501571"/>
    <lineage>
        <taxon>Bacteria</taxon>
        <taxon>Bacillati</taxon>
        <taxon>Bacillota</taxon>
        <taxon>Clostridia</taxon>
        <taxon>Eubacteriales</taxon>
        <taxon>Butyricicoccaceae</taxon>
        <taxon>Butyricicoccus</taxon>
    </lineage>
</organism>
<name>A0A1Y4LDN2_9FIRM</name>